<organism evidence="17 18">
    <name type="scientific">Shouchella lehensis G1</name>
    <dbReference type="NCBI Taxonomy" id="1246626"/>
    <lineage>
        <taxon>Bacteria</taxon>
        <taxon>Bacillati</taxon>
        <taxon>Bacillota</taxon>
        <taxon>Bacilli</taxon>
        <taxon>Bacillales</taxon>
        <taxon>Bacillaceae</taxon>
        <taxon>Shouchella</taxon>
    </lineage>
</organism>
<dbReference type="EC" id="2.7.8.8" evidence="4"/>
<dbReference type="InterPro" id="IPR050324">
    <property type="entry name" value="CDP-alcohol_PTase-I"/>
</dbReference>
<dbReference type="STRING" id="1246626.BleG1_1430"/>
<comment type="similarity">
    <text evidence="3 15">Belongs to the CDP-alcohol phosphatidyltransferase class-I family.</text>
</comment>
<dbReference type="eggNOG" id="COG1183">
    <property type="taxonomic scope" value="Bacteria"/>
</dbReference>
<dbReference type="KEGG" id="ble:BleG1_1430"/>
<evidence type="ECO:0000256" key="12">
    <source>
        <dbReference type="ARBA" id="ARBA00023209"/>
    </source>
</evidence>
<keyword evidence="7 15" id="KW-0808">Transferase</keyword>
<proteinExistence type="inferred from homology"/>
<accession>A0A060M0E5</accession>
<feature type="transmembrane region" description="Helical" evidence="16">
    <location>
        <begin position="103"/>
        <end position="120"/>
    </location>
</feature>
<keyword evidence="18" id="KW-1185">Reference proteome</keyword>
<evidence type="ECO:0000256" key="4">
    <source>
        <dbReference type="ARBA" id="ARBA00013174"/>
    </source>
</evidence>
<dbReference type="HOGENOM" id="CLU_049944_3_2_9"/>
<dbReference type="GO" id="GO:0012505">
    <property type="term" value="C:endomembrane system"/>
    <property type="evidence" value="ECO:0007669"/>
    <property type="project" value="UniProtKB-SubCell"/>
</dbReference>
<evidence type="ECO:0000313" key="17">
    <source>
        <dbReference type="EMBL" id="AIC94013.1"/>
    </source>
</evidence>
<keyword evidence="13" id="KW-1208">Phospholipid metabolism</keyword>
<sequence>MFLLNQLVSTRKKIKGQLANALTLINLGLGITAIMFILQGSIWYGFLFIALAALFDRFDGMVARKLKIESELGKQLDSLSDLVSFGVAPALLVQQATLMPLSFVGGLAVVLFILCGALRLARFNITDSPNEFIGLPITAAGCIVAFSTLFTEQLPATFYVIFMICLSGLMISNIRVRKV</sequence>
<comment type="catalytic activity">
    <reaction evidence="1">
        <text>a CDP-1,2-diacyl-sn-glycerol + L-serine = a 1,2-diacyl-sn-glycero-3-phospho-L-serine + CMP + H(+)</text>
        <dbReference type="Rhea" id="RHEA:16913"/>
        <dbReference type="ChEBI" id="CHEBI:15378"/>
        <dbReference type="ChEBI" id="CHEBI:33384"/>
        <dbReference type="ChEBI" id="CHEBI:57262"/>
        <dbReference type="ChEBI" id="CHEBI:58332"/>
        <dbReference type="ChEBI" id="CHEBI:60377"/>
        <dbReference type="EC" id="2.7.8.8"/>
    </reaction>
</comment>
<evidence type="ECO:0000256" key="7">
    <source>
        <dbReference type="ARBA" id="ARBA00022679"/>
    </source>
</evidence>
<dbReference type="Proteomes" id="UP000027142">
    <property type="component" value="Chromosome"/>
</dbReference>
<evidence type="ECO:0000256" key="8">
    <source>
        <dbReference type="ARBA" id="ARBA00022692"/>
    </source>
</evidence>
<dbReference type="GO" id="GO:0008654">
    <property type="term" value="P:phospholipid biosynthetic process"/>
    <property type="evidence" value="ECO:0007669"/>
    <property type="project" value="UniProtKB-KW"/>
</dbReference>
<keyword evidence="6" id="KW-0444">Lipid biosynthesis</keyword>
<evidence type="ECO:0000256" key="1">
    <source>
        <dbReference type="ARBA" id="ARBA00000287"/>
    </source>
</evidence>
<evidence type="ECO:0000256" key="9">
    <source>
        <dbReference type="ARBA" id="ARBA00022989"/>
    </source>
</evidence>
<dbReference type="PANTHER" id="PTHR14269:SF61">
    <property type="entry name" value="CDP-DIACYLGLYCEROL--SERINE O-PHOSPHATIDYLTRANSFERASE"/>
    <property type="match status" value="1"/>
</dbReference>
<evidence type="ECO:0000256" key="2">
    <source>
        <dbReference type="ARBA" id="ARBA00004127"/>
    </source>
</evidence>
<evidence type="ECO:0000256" key="16">
    <source>
        <dbReference type="SAM" id="Phobius"/>
    </source>
</evidence>
<feature type="transmembrane region" description="Helical" evidence="16">
    <location>
        <begin position="156"/>
        <end position="176"/>
    </location>
</feature>
<keyword evidence="12" id="KW-0594">Phospholipid biosynthesis</keyword>
<feature type="transmembrane region" description="Helical" evidence="16">
    <location>
        <begin position="18"/>
        <end position="36"/>
    </location>
</feature>
<evidence type="ECO:0000256" key="3">
    <source>
        <dbReference type="ARBA" id="ARBA00010441"/>
    </source>
</evidence>
<keyword evidence="8 16" id="KW-0812">Transmembrane</keyword>
<dbReference type="Pfam" id="PF01066">
    <property type="entry name" value="CDP-OH_P_transf"/>
    <property type="match status" value="1"/>
</dbReference>
<keyword evidence="10" id="KW-0443">Lipid metabolism</keyword>
<dbReference type="Gene3D" id="1.20.120.1760">
    <property type="match status" value="1"/>
</dbReference>
<dbReference type="PROSITE" id="PS00379">
    <property type="entry name" value="CDP_ALCOHOL_P_TRANSF"/>
    <property type="match status" value="1"/>
</dbReference>
<gene>
    <name evidence="17" type="ORF">BleG1_1430</name>
</gene>
<keyword evidence="11 16" id="KW-0472">Membrane</keyword>
<keyword evidence="9 16" id="KW-1133">Transmembrane helix</keyword>
<name>A0A060M0E5_9BACI</name>
<evidence type="ECO:0000313" key="18">
    <source>
        <dbReference type="Proteomes" id="UP000027142"/>
    </source>
</evidence>
<evidence type="ECO:0000256" key="14">
    <source>
        <dbReference type="ARBA" id="ARBA00032361"/>
    </source>
</evidence>
<dbReference type="PANTHER" id="PTHR14269">
    <property type="entry name" value="CDP-DIACYLGLYCEROL--GLYCEROL-3-PHOSPHATE 3-PHOSPHATIDYLTRANSFERASE-RELATED"/>
    <property type="match status" value="1"/>
</dbReference>
<dbReference type="PATRIC" id="fig|1246626.3.peg.1419"/>
<evidence type="ECO:0000256" key="10">
    <source>
        <dbReference type="ARBA" id="ARBA00023098"/>
    </source>
</evidence>
<feature type="transmembrane region" description="Helical" evidence="16">
    <location>
        <begin position="132"/>
        <end position="150"/>
    </location>
</feature>
<dbReference type="InterPro" id="IPR000462">
    <property type="entry name" value="CDP-OH_P_trans"/>
</dbReference>
<evidence type="ECO:0000256" key="11">
    <source>
        <dbReference type="ARBA" id="ARBA00023136"/>
    </source>
</evidence>
<dbReference type="GO" id="GO:0016020">
    <property type="term" value="C:membrane"/>
    <property type="evidence" value="ECO:0007669"/>
    <property type="project" value="InterPro"/>
</dbReference>
<dbReference type="InterPro" id="IPR043130">
    <property type="entry name" value="CDP-OH_PTrfase_TM_dom"/>
</dbReference>
<comment type="subcellular location">
    <subcellularLocation>
        <location evidence="2">Endomembrane system</location>
        <topology evidence="2">Multi-pass membrane protein</topology>
    </subcellularLocation>
</comment>
<reference evidence="17 18" key="1">
    <citation type="journal article" date="2014" name="Gene">
        <title>A comparative genomic analysis of the alkalitolerant soil bacterium Bacillus lehensis G1.</title>
        <authorList>
            <person name="Noor Y.M."/>
            <person name="Samsulrizal N.H."/>
            <person name="Jema'on N.A."/>
            <person name="Low K.O."/>
            <person name="Ramli A.N."/>
            <person name="Alias N.I."/>
            <person name="Damis S.I."/>
            <person name="Fuzi S.F."/>
            <person name="Isa M.N."/>
            <person name="Murad A.M."/>
            <person name="Raih M.F."/>
            <person name="Bakar F.D."/>
            <person name="Najimudin N."/>
            <person name="Mahadi N.M."/>
            <person name="Illias R.M."/>
        </authorList>
    </citation>
    <scope>NUCLEOTIDE SEQUENCE [LARGE SCALE GENOMIC DNA]</scope>
    <source>
        <strain evidence="17 18">G1</strain>
    </source>
</reference>
<evidence type="ECO:0000256" key="6">
    <source>
        <dbReference type="ARBA" id="ARBA00022516"/>
    </source>
</evidence>
<evidence type="ECO:0000256" key="15">
    <source>
        <dbReference type="RuleBase" id="RU003750"/>
    </source>
</evidence>
<evidence type="ECO:0000256" key="5">
    <source>
        <dbReference type="ARBA" id="ARBA00017171"/>
    </source>
</evidence>
<dbReference type="AlphaFoldDB" id="A0A060M0E5"/>
<dbReference type="InterPro" id="IPR048254">
    <property type="entry name" value="CDP_ALCOHOL_P_TRANSF_CS"/>
</dbReference>
<dbReference type="OrthoDB" id="9777147at2"/>
<dbReference type="GO" id="GO:0003882">
    <property type="term" value="F:CDP-diacylglycerol-serine O-phosphatidyltransferase activity"/>
    <property type="evidence" value="ECO:0007669"/>
    <property type="project" value="UniProtKB-EC"/>
</dbReference>
<dbReference type="NCBIfam" id="TIGR00473">
    <property type="entry name" value="pssA"/>
    <property type="match status" value="1"/>
</dbReference>
<protein>
    <recommendedName>
        <fullName evidence="5">CDP-diacylglycerol--serine O-phosphatidyltransferase</fullName>
        <ecNumber evidence="4">2.7.8.8</ecNumber>
    </recommendedName>
    <alternativeName>
        <fullName evidence="14">Phosphatidylserine synthase</fullName>
    </alternativeName>
</protein>
<evidence type="ECO:0000256" key="13">
    <source>
        <dbReference type="ARBA" id="ARBA00023264"/>
    </source>
</evidence>
<dbReference type="EMBL" id="CP003923">
    <property type="protein sequence ID" value="AIC94013.1"/>
    <property type="molecule type" value="Genomic_DNA"/>
</dbReference>
<dbReference type="InterPro" id="IPR004533">
    <property type="entry name" value="CDP-diaglyc--ser_O-PTrfase"/>
</dbReference>